<name>A0A1V2H831_9PROT</name>
<dbReference type="CDD" id="cd18873">
    <property type="entry name" value="NUDIX_NadM_like"/>
    <property type="match status" value="1"/>
</dbReference>
<evidence type="ECO:0000313" key="3">
    <source>
        <dbReference type="Proteomes" id="UP000188879"/>
    </source>
</evidence>
<reference evidence="2 3" key="1">
    <citation type="submission" date="2016-10" db="EMBL/GenBank/DDBJ databases">
        <title>Draft Genome sequence of Roseomonas sp. strain M3.</title>
        <authorList>
            <person name="Subhash Y."/>
            <person name="Lee S."/>
        </authorList>
    </citation>
    <scope>NUCLEOTIDE SEQUENCE [LARGE SCALE GENOMIC DNA]</scope>
    <source>
        <strain evidence="2 3">M3</strain>
    </source>
</reference>
<dbReference type="Gene3D" id="3.90.79.10">
    <property type="entry name" value="Nucleoside Triphosphate Pyrophosphohydrolase"/>
    <property type="match status" value="1"/>
</dbReference>
<dbReference type="AlphaFoldDB" id="A0A1V2H831"/>
<comment type="caution">
    <text evidence="2">The sequence shown here is derived from an EMBL/GenBank/DDBJ whole genome shotgun (WGS) entry which is preliminary data.</text>
</comment>
<dbReference type="InterPro" id="IPR054105">
    <property type="entry name" value="WHD_NrtR"/>
</dbReference>
<dbReference type="PANTHER" id="PTHR43736">
    <property type="entry name" value="ADP-RIBOSE PYROPHOSPHATASE"/>
    <property type="match status" value="1"/>
</dbReference>
<dbReference type="SUPFAM" id="SSF55811">
    <property type="entry name" value="Nudix"/>
    <property type="match status" value="1"/>
</dbReference>
<dbReference type="Gene3D" id="1.10.10.10">
    <property type="entry name" value="Winged helix-like DNA-binding domain superfamily/Winged helix DNA-binding domain"/>
    <property type="match status" value="1"/>
</dbReference>
<evidence type="ECO:0000313" key="2">
    <source>
        <dbReference type="EMBL" id="ONG58145.1"/>
    </source>
</evidence>
<accession>A0A1V2H831</accession>
<dbReference type="EMBL" id="MLCO01000021">
    <property type="protein sequence ID" value="ONG58145.1"/>
    <property type="molecule type" value="Genomic_DNA"/>
</dbReference>
<keyword evidence="3" id="KW-1185">Reference proteome</keyword>
<dbReference type="InterPro" id="IPR036390">
    <property type="entry name" value="WH_DNA-bd_sf"/>
</dbReference>
<dbReference type="PANTHER" id="PTHR43736:SF4">
    <property type="entry name" value="SLR1690 PROTEIN"/>
    <property type="match status" value="1"/>
</dbReference>
<dbReference type="Pfam" id="PF21906">
    <property type="entry name" value="WHD_NrtR"/>
    <property type="match status" value="1"/>
</dbReference>
<gene>
    <name evidence="2" type="ORF">BKE38_03385</name>
</gene>
<dbReference type="OrthoDB" id="9761969at2"/>
<dbReference type="InterPro" id="IPR036388">
    <property type="entry name" value="WH-like_DNA-bd_sf"/>
</dbReference>
<evidence type="ECO:0000259" key="1">
    <source>
        <dbReference type="Pfam" id="PF21906"/>
    </source>
</evidence>
<sequence>MAEHPTPIATVDIVLLTLAEGRLQVALAPRVAEPALGQPALPGGYVRTEEDAGLEPAARRVLRDKLGMAPRSLEQLASFGGATRDPRGWSISVAFLSVLNLDELAPGPALRLAPVDALPPLPFDHAEIVAAAVRRLRNKASYSALPAFLLPAQFTLAELHRVYEQVLGARLDPASFRRKIEEQRIIIPVGERRAGAHRPARLFALAPDAAREFDRTI</sequence>
<organism evidence="2 3">
    <name type="scientific">Teichococcus deserti</name>
    <dbReference type="NCBI Taxonomy" id="1817963"/>
    <lineage>
        <taxon>Bacteria</taxon>
        <taxon>Pseudomonadati</taxon>
        <taxon>Pseudomonadota</taxon>
        <taxon>Alphaproteobacteria</taxon>
        <taxon>Acetobacterales</taxon>
        <taxon>Roseomonadaceae</taxon>
        <taxon>Roseomonas</taxon>
    </lineage>
</organism>
<dbReference type="Proteomes" id="UP000188879">
    <property type="component" value="Unassembled WGS sequence"/>
</dbReference>
<dbReference type="InterPro" id="IPR015797">
    <property type="entry name" value="NUDIX_hydrolase-like_dom_sf"/>
</dbReference>
<dbReference type="SUPFAM" id="SSF46785">
    <property type="entry name" value="Winged helix' DNA-binding domain"/>
    <property type="match status" value="1"/>
</dbReference>
<feature type="domain" description="NrtR DNA-binding winged helix" evidence="1">
    <location>
        <begin position="147"/>
        <end position="204"/>
    </location>
</feature>
<protein>
    <recommendedName>
        <fullName evidence="1">NrtR DNA-binding winged helix domain-containing protein</fullName>
    </recommendedName>
</protein>
<dbReference type="RefSeq" id="WP_076955972.1">
    <property type="nucleotide sequence ID" value="NZ_MLCO01000021.1"/>
</dbReference>
<proteinExistence type="predicted"/>